<gene>
    <name evidence="1" type="ORF">ACFFIA_41880</name>
</gene>
<evidence type="ECO:0000313" key="2">
    <source>
        <dbReference type="Proteomes" id="UP001589867"/>
    </source>
</evidence>
<dbReference type="Proteomes" id="UP001589867">
    <property type="component" value="Unassembled WGS sequence"/>
</dbReference>
<reference evidence="1 2" key="1">
    <citation type="submission" date="2024-09" db="EMBL/GenBank/DDBJ databases">
        <authorList>
            <person name="Sun Q."/>
            <person name="Mori K."/>
        </authorList>
    </citation>
    <scope>NUCLEOTIDE SEQUENCE [LARGE SCALE GENOMIC DNA]</scope>
    <source>
        <strain evidence="1 2">TBRC 3947</strain>
    </source>
</reference>
<accession>A0ABV6MHE9</accession>
<evidence type="ECO:0000313" key="1">
    <source>
        <dbReference type="EMBL" id="MFC0534158.1"/>
    </source>
</evidence>
<organism evidence="1 2">
    <name type="scientific">Phytohabitans kaempferiae</name>
    <dbReference type="NCBI Taxonomy" id="1620943"/>
    <lineage>
        <taxon>Bacteria</taxon>
        <taxon>Bacillati</taxon>
        <taxon>Actinomycetota</taxon>
        <taxon>Actinomycetes</taxon>
        <taxon>Micromonosporales</taxon>
        <taxon>Micromonosporaceae</taxon>
    </lineage>
</organism>
<protein>
    <recommendedName>
        <fullName evidence="3">Tetracycline repressor TetR C-terminal domain-containing protein</fullName>
    </recommendedName>
</protein>
<dbReference type="EMBL" id="JBHLUH010000104">
    <property type="protein sequence ID" value="MFC0534158.1"/>
    <property type="molecule type" value="Genomic_DNA"/>
</dbReference>
<keyword evidence="2" id="KW-1185">Reference proteome</keyword>
<comment type="caution">
    <text evidence="1">The sequence shown here is derived from an EMBL/GenBank/DDBJ whole genome shotgun (WGS) entry which is preliminary data.</text>
</comment>
<name>A0ABV6MHE9_9ACTN</name>
<evidence type="ECO:0008006" key="3">
    <source>
        <dbReference type="Google" id="ProtNLM"/>
    </source>
</evidence>
<dbReference type="RefSeq" id="WP_377262649.1">
    <property type="nucleotide sequence ID" value="NZ_JBHLUH010000104.1"/>
</dbReference>
<proteinExistence type="predicted"/>
<sequence length="86" mass="9642">MAELVLSAGEGLRLSQSLGKLAADLDRAGDDPAERRLVLRLILTMYQQGMGGFQDLVLQDDKGVRPEHDEFSRLRSRLFERALSEL</sequence>